<dbReference type="InterPro" id="IPR036654">
    <property type="entry name" value="DNA_pol_III_psi_sf"/>
</dbReference>
<sequence length="137" mass="16162">MNRRDLLLQEMGITQWQLKHPSRLKGIVKIHLENKIQLVIVAEQPLSRHSPLLQDILRSLNLDQSECLCLDFERIAHLNTQHPVSYWLLSDNPEEIESLLRFCQSANAIWQTVTWSKFKQSHLAKRQLWQQIQTTQS</sequence>
<comment type="caution">
    <text evidence="2">The sequence shown here is derived from an EMBL/GenBank/DDBJ whole genome shotgun (WGS) entry which is preliminary data.</text>
</comment>
<protein>
    <recommendedName>
        <fullName evidence="1">DNA polymerase III subunit psi</fullName>
    </recommendedName>
</protein>
<keyword evidence="1" id="KW-0235">DNA replication</keyword>
<reference evidence="2 3" key="1">
    <citation type="submission" date="2022-12" db="EMBL/GenBank/DDBJ databases">
        <title>Genome sequence of Pasteurellaceae Bisgaard Taxon 45.</title>
        <authorList>
            <person name="Foggin C."/>
            <person name="Rosen L.E."/>
            <person name="Henton M."/>
            <person name="Buys A."/>
            <person name="Floyd T."/>
            <person name="Turner A.D."/>
            <person name="Tarbin J."/>
            <person name="Lloyd A.S."/>
            <person name="Chaitezvi C."/>
            <person name="Ellis R.J."/>
            <person name="Roberts H.C."/>
            <person name="Dastjerdi A."/>
            <person name="Nunez A."/>
            <person name="Van Vliet A.H."/>
            <person name="Steinbach F."/>
        </authorList>
    </citation>
    <scope>NUCLEOTIDE SEQUENCE [LARGE SCALE GENOMIC DNA]</scope>
    <source>
        <strain evidence="2 3">VF20HR</strain>
    </source>
</reference>
<keyword evidence="3" id="KW-1185">Reference proteome</keyword>
<proteinExistence type="predicted"/>
<dbReference type="Proteomes" id="UP001224083">
    <property type="component" value="Unassembled WGS sequence"/>
</dbReference>
<accession>A0ABT9KC54</accession>
<keyword evidence="1 2" id="KW-0548">Nucleotidyltransferase</keyword>
<evidence type="ECO:0000313" key="2">
    <source>
        <dbReference type="EMBL" id="MDP9499566.1"/>
    </source>
</evidence>
<dbReference type="InterPro" id="IPR004615">
    <property type="entry name" value="DNA_pol_III_psi"/>
</dbReference>
<evidence type="ECO:0000256" key="1">
    <source>
        <dbReference type="PIRNR" id="PIRNR029225"/>
    </source>
</evidence>
<evidence type="ECO:0000313" key="3">
    <source>
        <dbReference type="Proteomes" id="UP001224083"/>
    </source>
</evidence>
<gene>
    <name evidence="2" type="ORF">O7M46_01155</name>
</gene>
<dbReference type="SUPFAM" id="SSF102220">
    <property type="entry name" value="DNA polymerase III psi subunit"/>
    <property type="match status" value="1"/>
</dbReference>
<name>A0ABT9KC54_9PAST</name>
<keyword evidence="1 2" id="KW-0808">Transferase</keyword>
<dbReference type="Pfam" id="PF03603">
    <property type="entry name" value="DNA_III_psi"/>
    <property type="match status" value="1"/>
</dbReference>
<dbReference type="Gene3D" id="3.40.50.10220">
    <property type="entry name" value="DNA polymerase III, psi subunit"/>
    <property type="match status" value="1"/>
</dbReference>
<organism evidence="2 3">
    <name type="scientific">Bisgaard Taxon 45</name>
    <dbReference type="NCBI Taxonomy" id="304289"/>
    <lineage>
        <taxon>Bacteria</taxon>
        <taxon>Pseudomonadati</taxon>
        <taxon>Pseudomonadota</taxon>
        <taxon>Gammaproteobacteria</taxon>
        <taxon>Pasteurellales</taxon>
        <taxon>Pasteurellaceae</taxon>
    </lineage>
</organism>
<dbReference type="NCBIfam" id="NF005335">
    <property type="entry name" value="PRK06856.1-1"/>
    <property type="match status" value="1"/>
</dbReference>
<dbReference type="GO" id="GO:0003887">
    <property type="term" value="F:DNA-directed DNA polymerase activity"/>
    <property type="evidence" value="ECO:0007669"/>
    <property type="project" value="UniProtKB-EC"/>
</dbReference>
<keyword evidence="1" id="KW-0239">DNA-directed DNA polymerase</keyword>
<dbReference type="PIRSF" id="PIRSF029225">
    <property type="entry name" value="DNA_pol_III_psi"/>
    <property type="match status" value="1"/>
</dbReference>
<comment type="function">
    <text evidence="1">Part of the beta sliding clamp loading complex, which hydrolyzes ATP to load the beta clamp onto primed DNA to form the DNA replication pre-initiation complex. DNA polymerase III is a complex, multichain enzyme responsible for most of the replicative synthesis in bacteria. This DNA polymerase also exhibits 3' to 5' exonuclease activity.</text>
</comment>
<dbReference type="EMBL" id="JAQAHH010000002">
    <property type="protein sequence ID" value="MDP9499566.1"/>
    <property type="molecule type" value="Genomic_DNA"/>
</dbReference>